<sequence length="171" mass="19035">MFRFSCFHSPTHAQKPKKTVQLPTEAMQKTLEDYNIKPPTKDPVSLKEAPEGKNANNPSPSSMVQAWKSEGLKCTNDNYSEDGHQIKTMRKSVSLGSGLAHYQDMPPGDDSSSSHNNRSDDKDEYHNAQASISPQISSNLVNPSRKIPRLGFPARLLAVLPTGHRSLHTRW</sequence>
<evidence type="ECO:0000313" key="2">
    <source>
        <dbReference type="Proteomes" id="UP001055811"/>
    </source>
</evidence>
<reference evidence="2" key="1">
    <citation type="journal article" date="2022" name="Mol. Ecol. Resour.">
        <title>The genomes of chicory, endive, great burdock and yacon provide insights into Asteraceae palaeo-polyploidization history and plant inulin production.</title>
        <authorList>
            <person name="Fan W."/>
            <person name="Wang S."/>
            <person name="Wang H."/>
            <person name="Wang A."/>
            <person name="Jiang F."/>
            <person name="Liu H."/>
            <person name="Zhao H."/>
            <person name="Xu D."/>
            <person name="Zhang Y."/>
        </authorList>
    </citation>
    <scope>NUCLEOTIDE SEQUENCE [LARGE SCALE GENOMIC DNA]</scope>
    <source>
        <strain evidence="2">cv. Punajuju</strain>
    </source>
</reference>
<keyword evidence="2" id="KW-1185">Reference proteome</keyword>
<comment type="caution">
    <text evidence="1">The sequence shown here is derived from an EMBL/GenBank/DDBJ whole genome shotgun (WGS) entry which is preliminary data.</text>
</comment>
<reference evidence="1 2" key="2">
    <citation type="journal article" date="2022" name="Mol. Ecol. Resour.">
        <title>The genomes of chicory, endive, great burdock and yacon provide insights into Asteraceae paleo-polyploidization history and plant inulin production.</title>
        <authorList>
            <person name="Fan W."/>
            <person name="Wang S."/>
            <person name="Wang H."/>
            <person name="Wang A."/>
            <person name="Jiang F."/>
            <person name="Liu H."/>
            <person name="Zhao H."/>
            <person name="Xu D."/>
            <person name="Zhang Y."/>
        </authorList>
    </citation>
    <scope>NUCLEOTIDE SEQUENCE [LARGE SCALE GENOMIC DNA]</scope>
    <source>
        <strain evidence="2">cv. Punajuju</strain>
        <tissue evidence="1">Leaves</tissue>
    </source>
</reference>
<accession>A0ACB9DW84</accession>
<evidence type="ECO:0000313" key="1">
    <source>
        <dbReference type="EMBL" id="KAI3750733.1"/>
    </source>
</evidence>
<dbReference type="Proteomes" id="UP001055811">
    <property type="component" value="Linkage Group LG04"/>
</dbReference>
<organism evidence="1 2">
    <name type="scientific">Cichorium intybus</name>
    <name type="common">Chicory</name>
    <dbReference type="NCBI Taxonomy" id="13427"/>
    <lineage>
        <taxon>Eukaryota</taxon>
        <taxon>Viridiplantae</taxon>
        <taxon>Streptophyta</taxon>
        <taxon>Embryophyta</taxon>
        <taxon>Tracheophyta</taxon>
        <taxon>Spermatophyta</taxon>
        <taxon>Magnoliopsida</taxon>
        <taxon>eudicotyledons</taxon>
        <taxon>Gunneridae</taxon>
        <taxon>Pentapetalae</taxon>
        <taxon>asterids</taxon>
        <taxon>campanulids</taxon>
        <taxon>Asterales</taxon>
        <taxon>Asteraceae</taxon>
        <taxon>Cichorioideae</taxon>
        <taxon>Cichorieae</taxon>
        <taxon>Cichoriinae</taxon>
        <taxon>Cichorium</taxon>
    </lineage>
</organism>
<gene>
    <name evidence="1" type="ORF">L2E82_21503</name>
</gene>
<proteinExistence type="predicted"/>
<protein>
    <submittedName>
        <fullName evidence="1">Uncharacterized protein</fullName>
    </submittedName>
</protein>
<dbReference type="EMBL" id="CM042012">
    <property type="protein sequence ID" value="KAI3750733.1"/>
    <property type="molecule type" value="Genomic_DNA"/>
</dbReference>
<name>A0ACB9DW84_CICIN</name>